<dbReference type="AlphaFoldDB" id="A0A1J5PY00"/>
<reference evidence="1" key="1">
    <citation type="submission" date="2016-10" db="EMBL/GenBank/DDBJ databases">
        <title>Sequence of Gallionella enrichment culture.</title>
        <authorList>
            <person name="Poehlein A."/>
            <person name="Muehling M."/>
            <person name="Daniel R."/>
        </authorList>
    </citation>
    <scope>NUCLEOTIDE SEQUENCE</scope>
</reference>
<evidence type="ECO:0000313" key="1">
    <source>
        <dbReference type="EMBL" id="OIQ68501.1"/>
    </source>
</evidence>
<evidence type="ECO:0008006" key="2">
    <source>
        <dbReference type="Google" id="ProtNLM"/>
    </source>
</evidence>
<organism evidence="1">
    <name type="scientific">mine drainage metagenome</name>
    <dbReference type="NCBI Taxonomy" id="410659"/>
    <lineage>
        <taxon>unclassified sequences</taxon>
        <taxon>metagenomes</taxon>
        <taxon>ecological metagenomes</taxon>
    </lineage>
</organism>
<name>A0A1J5PY00_9ZZZZ</name>
<accession>A0A1J5PY00</accession>
<proteinExistence type="predicted"/>
<sequence length="212" mass="23165">MFFHGNQATLERDVLGGQRVFEQLRNSGINAALIAPQFAVDALDSSAGHFWEPQMFALFMSEAATNLASLWGSQAARDSFAHMPIIMVAYSGGYDPAAYALTVGGVGRRVRGVILLDALFGEPDRFADWIAANHRSAFFFSAYGDAAPANMAVRHQLDAKDISYSTNLPKSLRPGQVTFFSTPGIPHVDYMTQAWVKDPLTWALSRVAGFSR</sequence>
<dbReference type="EMBL" id="MLJW01005270">
    <property type="protein sequence ID" value="OIQ68501.1"/>
    <property type="molecule type" value="Genomic_DNA"/>
</dbReference>
<protein>
    <recommendedName>
        <fullName evidence="2">Alpha/beta hydrolase family protein</fullName>
    </recommendedName>
</protein>
<comment type="caution">
    <text evidence="1">The sequence shown here is derived from an EMBL/GenBank/DDBJ whole genome shotgun (WGS) entry which is preliminary data.</text>
</comment>
<gene>
    <name evidence="1" type="ORF">GALL_499070</name>
</gene>